<sequence length="388" mass="44956">MSNIFKLNLKINGFFYLYFIFVNCLFLYKYTERIAGINELIITVFYAIILLLLPYLFRLASSFFKLAPKQLNYLFWTGLSLTLVLMFFIVFKVDKYALMADRWSAMQVGIEAWLNGKYPYTATDHLDGRTSNFPGLFIIGFIPYFLGNIGLLQVLNLILLVVVLRLYFPLKKVVLFLSLLFISPAFWWEVYVSSDLMTNIFIVLMFILLIDKFQPNIIFKKPILLGVFLSFLILTRGIVLIPLALYFTKDFFKIQLSSKLKLMFSGLTFGSLLIFLVLMNVPDQYTLLNYNPLLLQTSQVPTSMIILSLILPFGLSLINKGLQKNYFEICVLLFLFPILIGFFIKLYLYGFNATLIDSRFDISYLSMLFPFLIPSLLKSVFNLTPKKP</sequence>
<evidence type="ECO:0000256" key="1">
    <source>
        <dbReference type="SAM" id="Phobius"/>
    </source>
</evidence>
<comment type="caution">
    <text evidence="2">The sequence shown here is derived from an EMBL/GenBank/DDBJ whole genome shotgun (WGS) entry which is preliminary data.</text>
</comment>
<evidence type="ECO:0000313" key="3">
    <source>
        <dbReference type="Proteomes" id="UP000643701"/>
    </source>
</evidence>
<feature type="transmembrane region" description="Helical" evidence="1">
    <location>
        <begin position="136"/>
        <end position="164"/>
    </location>
</feature>
<feature type="transmembrane region" description="Helical" evidence="1">
    <location>
        <begin position="362"/>
        <end position="381"/>
    </location>
</feature>
<reference evidence="2" key="1">
    <citation type="submission" date="2020-03" db="EMBL/GenBank/DDBJ databases">
        <title>Psychroflexus Maritimus sp. nov., isolate from marine sediment.</title>
        <authorList>
            <person name="Zhong Y.-L."/>
        </authorList>
    </citation>
    <scope>NUCLEOTIDE SEQUENCE</scope>
    <source>
        <strain evidence="2">C1</strain>
    </source>
</reference>
<feature type="transmembrane region" description="Helical" evidence="1">
    <location>
        <begin position="222"/>
        <end position="248"/>
    </location>
</feature>
<feature type="transmembrane region" description="Helical" evidence="1">
    <location>
        <begin position="71"/>
        <end position="91"/>
    </location>
</feature>
<dbReference type="EMBL" id="JAANAS010000105">
    <property type="protein sequence ID" value="NGZ90761.1"/>
    <property type="molecule type" value="Genomic_DNA"/>
</dbReference>
<feature type="transmembrane region" description="Helical" evidence="1">
    <location>
        <begin position="40"/>
        <end position="59"/>
    </location>
</feature>
<dbReference type="RefSeq" id="WP_166400994.1">
    <property type="nucleotide sequence ID" value="NZ_JAANAS010000105.1"/>
</dbReference>
<feature type="transmembrane region" description="Helical" evidence="1">
    <location>
        <begin position="185"/>
        <end position="210"/>
    </location>
</feature>
<organism evidence="2 3">
    <name type="scientific">Psychroflexus maritimus</name>
    <dbReference type="NCBI Taxonomy" id="2714865"/>
    <lineage>
        <taxon>Bacteria</taxon>
        <taxon>Pseudomonadati</taxon>
        <taxon>Bacteroidota</taxon>
        <taxon>Flavobacteriia</taxon>
        <taxon>Flavobacteriales</taxon>
        <taxon>Flavobacteriaceae</taxon>
        <taxon>Psychroflexus</taxon>
    </lineage>
</organism>
<feature type="transmembrane region" description="Helical" evidence="1">
    <location>
        <begin position="330"/>
        <end position="350"/>
    </location>
</feature>
<name>A0A967AES0_9FLAO</name>
<dbReference type="AlphaFoldDB" id="A0A967AES0"/>
<dbReference type="Proteomes" id="UP000643701">
    <property type="component" value="Unassembled WGS sequence"/>
</dbReference>
<accession>A0A967AES0</accession>
<proteinExistence type="predicted"/>
<feature type="transmembrane region" description="Helical" evidence="1">
    <location>
        <begin position="299"/>
        <end position="318"/>
    </location>
</feature>
<keyword evidence="1" id="KW-1133">Transmembrane helix</keyword>
<feature type="transmembrane region" description="Helical" evidence="1">
    <location>
        <begin position="7"/>
        <end position="28"/>
    </location>
</feature>
<keyword evidence="1" id="KW-0472">Membrane</keyword>
<gene>
    <name evidence="2" type="ORF">G7034_10925</name>
</gene>
<keyword evidence="3" id="KW-1185">Reference proteome</keyword>
<keyword evidence="1" id="KW-0812">Transmembrane</keyword>
<protein>
    <submittedName>
        <fullName evidence="2">Uncharacterized protein</fullName>
    </submittedName>
</protein>
<evidence type="ECO:0000313" key="2">
    <source>
        <dbReference type="EMBL" id="NGZ90761.1"/>
    </source>
</evidence>
<feature type="transmembrane region" description="Helical" evidence="1">
    <location>
        <begin position="260"/>
        <end position="279"/>
    </location>
</feature>